<name>D3PZG5_STANL</name>
<dbReference type="InterPro" id="IPR013217">
    <property type="entry name" value="Methyltransf_12"/>
</dbReference>
<proteinExistence type="predicted"/>
<keyword evidence="2" id="KW-0489">Methyltransferase</keyword>
<dbReference type="CDD" id="cd02440">
    <property type="entry name" value="AdoMet_MTases"/>
    <property type="match status" value="1"/>
</dbReference>
<dbReference type="Gene3D" id="3.40.50.150">
    <property type="entry name" value="Vaccinia Virus protein VP39"/>
    <property type="match status" value="1"/>
</dbReference>
<dbReference type="EMBL" id="CP001778">
    <property type="protein sequence ID" value="ADD41639.1"/>
    <property type="molecule type" value="Genomic_DNA"/>
</dbReference>
<protein>
    <submittedName>
        <fullName evidence="2">Methyltransferase type 12</fullName>
    </submittedName>
</protein>
<dbReference type="Pfam" id="PF08242">
    <property type="entry name" value="Methyltransf_12"/>
    <property type="match status" value="1"/>
</dbReference>
<evidence type="ECO:0000313" key="3">
    <source>
        <dbReference type="Proteomes" id="UP000000844"/>
    </source>
</evidence>
<organism evidence="2 3">
    <name type="scientific">Stackebrandtia nassauensis (strain DSM 44728 / CIP 108903 / NRRL B-16338 / NBRC 102104 / LLR-40K-21)</name>
    <dbReference type="NCBI Taxonomy" id="446470"/>
    <lineage>
        <taxon>Bacteria</taxon>
        <taxon>Bacillati</taxon>
        <taxon>Actinomycetota</taxon>
        <taxon>Actinomycetes</taxon>
        <taxon>Glycomycetales</taxon>
        <taxon>Glycomycetaceae</taxon>
        <taxon>Stackebrandtia</taxon>
    </lineage>
</organism>
<dbReference type="HOGENOM" id="CLU_065741_0_0_11"/>
<keyword evidence="2" id="KW-0808">Transferase</keyword>
<evidence type="ECO:0000313" key="2">
    <source>
        <dbReference type="EMBL" id="ADD41639.1"/>
    </source>
</evidence>
<dbReference type="eggNOG" id="COG0500">
    <property type="taxonomic scope" value="Bacteria"/>
</dbReference>
<dbReference type="OrthoDB" id="8385759at2"/>
<dbReference type="RefSeq" id="WP_013017210.1">
    <property type="nucleotide sequence ID" value="NC_013947.1"/>
</dbReference>
<feature type="domain" description="Methyltransferase type 12" evidence="1">
    <location>
        <begin position="58"/>
        <end position="153"/>
    </location>
</feature>
<sequence length="268" mass="29676">MDTTPDYRVVNAANWDERVPIHLASDFYDLDGFRQRRDSLNDYERAEMGDVDGKSLVHLQCHFGRDTLSWAKYGATVAGVDFSALAIEAARELAAELGIDASFVTADVYDAAEALGGRTFDIVYTGIGALCWLPDLTRWAETVARLLVPGGFLYLTEFHPVVDALDGKTGTHVDKDYFDTEPSVYDETPTYTDGGENLANGTTVEFHHTLGDIITALAAAGLRIEWLREHDFTLFQQFAGLRRRDDGTFVYEGTGRAPLMFSVKATRA</sequence>
<dbReference type="SUPFAM" id="SSF53335">
    <property type="entry name" value="S-adenosyl-L-methionine-dependent methyltransferases"/>
    <property type="match status" value="1"/>
</dbReference>
<gene>
    <name evidence="2" type="ordered locus">Snas_1943</name>
</gene>
<accession>D3PZG5</accession>
<dbReference type="KEGG" id="sna:Snas_1943"/>
<dbReference type="STRING" id="446470.Snas_1943"/>
<reference evidence="2 3" key="1">
    <citation type="journal article" date="2009" name="Stand. Genomic Sci.">
        <title>Complete genome sequence of Stackebrandtia nassauensis type strain (LLR-40K-21).</title>
        <authorList>
            <person name="Munk C."/>
            <person name="Lapidus A."/>
            <person name="Copeland A."/>
            <person name="Jando M."/>
            <person name="Mayilraj S."/>
            <person name="Glavina Del Rio T."/>
            <person name="Nolan M."/>
            <person name="Chen F."/>
            <person name="Lucas S."/>
            <person name="Tice H."/>
            <person name="Cheng J.F."/>
            <person name="Han C."/>
            <person name="Detter J.C."/>
            <person name="Bruce D."/>
            <person name="Goodwin L."/>
            <person name="Chain P."/>
            <person name="Pitluck S."/>
            <person name="Goker M."/>
            <person name="Ovchinikova G."/>
            <person name="Pati A."/>
            <person name="Ivanova N."/>
            <person name="Mavromatis K."/>
            <person name="Chen A."/>
            <person name="Palaniappan K."/>
            <person name="Land M."/>
            <person name="Hauser L."/>
            <person name="Chang Y.J."/>
            <person name="Jeffries C.D."/>
            <person name="Bristow J."/>
            <person name="Eisen J.A."/>
            <person name="Markowitz V."/>
            <person name="Hugenholtz P."/>
            <person name="Kyrpides N.C."/>
            <person name="Klenk H.P."/>
        </authorList>
    </citation>
    <scope>NUCLEOTIDE SEQUENCE [LARGE SCALE GENOMIC DNA]</scope>
    <source>
        <strain evidence="3">DSM 44728 / CIP 108903 / NRRL B-16338 / NBRC 102104 / LLR-40K-21</strain>
    </source>
</reference>
<keyword evidence="3" id="KW-1185">Reference proteome</keyword>
<dbReference type="GO" id="GO:0008168">
    <property type="term" value="F:methyltransferase activity"/>
    <property type="evidence" value="ECO:0007669"/>
    <property type="project" value="UniProtKB-KW"/>
</dbReference>
<dbReference type="Proteomes" id="UP000000844">
    <property type="component" value="Chromosome"/>
</dbReference>
<dbReference type="GO" id="GO:0032259">
    <property type="term" value="P:methylation"/>
    <property type="evidence" value="ECO:0007669"/>
    <property type="project" value="UniProtKB-KW"/>
</dbReference>
<evidence type="ECO:0000259" key="1">
    <source>
        <dbReference type="Pfam" id="PF08242"/>
    </source>
</evidence>
<dbReference type="InterPro" id="IPR029063">
    <property type="entry name" value="SAM-dependent_MTases_sf"/>
</dbReference>
<dbReference type="AlphaFoldDB" id="D3PZG5"/>